<comment type="caution">
    <text evidence="1">The sequence shown here is derived from an EMBL/GenBank/DDBJ whole genome shotgun (WGS) entry which is preliminary data.</text>
</comment>
<reference evidence="1" key="1">
    <citation type="journal article" date="2014" name="Int. J. Syst. Evol. Microbiol.">
        <title>Complete genome sequence of Corynebacterium casei LMG S-19264T (=DSM 44701T), isolated from a smear-ripened cheese.</title>
        <authorList>
            <consortium name="US DOE Joint Genome Institute (JGI-PGF)"/>
            <person name="Walter F."/>
            <person name="Albersmeier A."/>
            <person name="Kalinowski J."/>
            <person name="Ruckert C."/>
        </authorList>
    </citation>
    <scope>NUCLEOTIDE SEQUENCE</scope>
    <source>
        <strain evidence="1">CGMCC 1.15533</strain>
    </source>
</reference>
<reference evidence="1" key="2">
    <citation type="submission" date="2020-09" db="EMBL/GenBank/DDBJ databases">
        <authorList>
            <person name="Sun Q."/>
            <person name="Zhou Y."/>
        </authorList>
    </citation>
    <scope>NUCLEOTIDE SEQUENCE</scope>
    <source>
        <strain evidence="1">CGMCC 1.15533</strain>
    </source>
</reference>
<organism evidence="1 2">
    <name type="scientific">Streptococcus himalayensis</name>
    <dbReference type="NCBI Taxonomy" id="1888195"/>
    <lineage>
        <taxon>Bacteria</taxon>
        <taxon>Bacillati</taxon>
        <taxon>Bacillota</taxon>
        <taxon>Bacilli</taxon>
        <taxon>Lactobacillales</taxon>
        <taxon>Streptococcaceae</taxon>
        <taxon>Streptococcus</taxon>
    </lineage>
</organism>
<name>A0A917A9H1_9STRE</name>
<sequence>MEQYLNAISPDGTVRSVQLAELFDKTHEELLQDIEKVKQYFLEPTKEKDIEFSFEFQDYYFLDDEQENMVVYKISKEGFFFLVGQSKLNKKKVFKLMLAFDIKNKQIIEENKKVFGF</sequence>
<dbReference type="RefSeq" id="WP_068991899.1">
    <property type="nucleotide sequence ID" value="NZ_BMJN01000043.1"/>
</dbReference>
<dbReference type="Pfam" id="PF09669">
    <property type="entry name" value="Phage_pRha"/>
    <property type="match status" value="1"/>
</dbReference>
<keyword evidence="2" id="KW-1185">Reference proteome</keyword>
<proteinExistence type="predicted"/>
<evidence type="ECO:0000313" key="1">
    <source>
        <dbReference type="EMBL" id="GGE36858.1"/>
    </source>
</evidence>
<dbReference type="AlphaFoldDB" id="A0A917A9H1"/>
<protein>
    <recommendedName>
        <fullName evidence="3">Phage protein</fullName>
    </recommendedName>
</protein>
<dbReference type="InterPro" id="IPR014054">
    <property type="entry name" value="Phage_regulatory_Rha"/>
</dbReference>
<gene>
    <name evidence="1" type="ORF">GCM10011510_17780</name>
</gene>
<dbReference type="Proteomes" id="UP000660801">
    <property type="component" value="Unassembled WGS sequence"/>
</dbReference>
<evidence type="ECO:0000313" key="2">
    <source>
        <dbReference type="Proteomes" id="UP000660801"/>
    </source>
</evidence>
<dbReference type="EMBL" id="BMJN01000043">
    <property type="protein sequence ID" value="GGE36858.1"/>
    <property type="molecule type" value="Genomic_DNA"/>
</dbReference>
<accession>A0A917A9H1</accession>
<evidence type="ECO:0008006" key="3">
    <source>
        <dbReference type="Google" id="ProtNLM"/>
    </source>
</evidence>